<feature type="transmembrane region" description="Helical" evidence="9">
    <location>
        <begin position="59"/>
        <end position="80"/>
    </location>
</feature>
<keyword evidence="7 11" id="KW-0675">Receptor</keyword>
<evidence type="ECO:0000256" key="3">
    <source>
        <dbReference type="ARBA" id="ARBA00022475"/>
    </source>
</evidence>
<organism evidence="11 12">
    <name type="scientific">Folsomia candida</name>
    <name type="common">Springtail</name>
    <dbReference type="NCBI Taxonomy" id="158441"/>
    <lineage>
        <taxon>Eukaryota</taxon>
        <taxon>Metazoa</taxon>
        <taxon>Ecdysozoa</taxon>
        <taxon>Arthropoda</taxon>
        <taxon>Hexapoda</taxon>
        <taxon>Collembola</taxon>
        <taxon>Entomobryomorpha</taxon>
        <taxon>Isotomoidea</taxon>
        <taxon>Isotomidae</taxon>
        <taxon>Proisotominae</taxon>
        <taxon>Folsomia</taxon>
    </lineage>
</organism>
<evidence type="ECO:0000313" key="12">
    <source>
        <dbReference type="Proteomes" id="UP000198287"/>
    </source>
</evidence>
<sequence length="376" mass="41814">MGDVLSGKAAIGGCAEILERTRVVDFSSPAAYEFLTFITATPRPHFSWRAVYHPLQGEVWAFLGSCCVIIVTAFLLVLTIKFEKRPRHRKKVGFPATIRFVYSALLEQGDGTGIPSLTLSDVRLLASFWLLFVVIIQTGYKSKLTTSLAFPNLKIPPSTYESLAQAGYSIFAQKSGAISGIAKSTTNPTFVKLFNSVVFKGELECLKEVIHTQDSACISFSTLPEYLAQRYVSDSSGNLPFIKATSASAYFIRIGLITKKRTVWKSEMDKYLEQIMDSGLSGRLVALDLQFVRKERIALEEKMRGMNATNVKRKTDSTAGNNLITMKHLIGSFYILGGGCALALIIFLIEYFRGRLWKDKVSFVNHKVRVLQVKSV</sequence>
<evidence type="ECO:0000256" key="1">
    <source>
        <dbReference type="ARBA" id="ARBA00004651"/>
    </source>
</evidence>
<dbReference type="PANTHER" id="PTHR42643:SF24">
    <property type="entry name" value="IONOTROPIC RECEPTOR 60A"/>
    <property type="match status" value="1"/>
</dbReference>
<gene>
    <name evidence="11" type="ORF">Fcan01_06464</name>
</gene>
<evidence type="ECO:0000256" key="7">
    <source>
        <dbReference type="ARBA" id="ARBA00023170"/>
    </source>
</evidence>
<comment type="similarity">
    <text evidence="2">Belongs to the glutamate-gated ion channel (TC 1.A.10.1) family.</text>
</comment>
<dbReference type="InterPro" id="IPR001320">
    <property type="entry name" value="Iontro_rcpt_C"/>
</dbReference>
<evidence type="ECO:0000259" key="10">
    <source>
        <dbReference type="Pfam" id="PF00060"/>
    </source>
</evidence>
<protein>
    <submittedName>
        <fullName evidence="11">Glutamate receptor 1</fullName>
    </submittedName>
</protein>
<accession>A0A226EHY7</accession>
<dbReference type="PANTHER" id="PTHR42643">
    <property type="entry name" value="IONOTROPIC RECEPTOR 20A-RELATED"/>
    <property type="match status" value="1"/>
</dbReference>
<dbReference type="EMBL" id="LNIX01000003">
    <property type="protein sequence ID" value="OXA57313.1"/>
    <property type="molecule type" value="Genomic_DNA"/>
</dbReference>
<evidence type="ECO:0000256" key="8">
    <source>
        <dbReference type="ARBA" id="ARBA00023180"/>
    </source>
</evidence>
<feature type="transmembrane region" description="Helical" evidence="9">
    <location>
        <begin position="333"/>
        <end position="352"/>
    </location>
</feature>
<dbReference type="STRING" id="158441.A0A226EHY7"/>
<reference evidence="11 12" key="1">
    <citation type="submission" date="2015-12" db="EMBL/GenBank/DDBJ databases">
        <title>The genome of Folsomia candida.</title>
        <authorList>
            <person name="Faddeeva A."/>
            <person name="Derks M.F."/>
            <person name="Anvar Y."/>
            <person name="Smit S."/>
            <person name="Van Straalen N."/>
            <person name="Roelofs D."/>
        </authorList>
    </citation>
    <scope>NUCLEOTIDE SEQUENCE [LARGE SCALE GENOMIC DNA]</scope>
    <source>
        <strain evidence="11 12">VU population</strain>
        <tissue evidence="11">Whole body</tissue>
    </source>
</reference>
<dbReference type="GO" id="GO:0005886">
    <property type="term" value="C:plasma membrane"/>
    <property type="evidence" value="ECO:0007669"/>
    <property type="project" value="UniProtKB-SubCell"/>
</dbReference>
<name>A0A226EHY7_FOLCA</name>
<evidence type="ECO:0000256" key="6">
    <source>
        <dbReference type="ARBA" id="ARBA00023136"/>
    </source>
</evidence>
<dbReference type="OrthoDB" id="6506757at2759"/>
<evidence type="ECO:0000256" key="2">
    <source>
        <dbReference type="ARBA" id="ARBA00008685"/>
    </source>
</evidence>
<keyword evidence="12" id="KW-1185">Reference proteome</keyword>
<keyword evidence="4 9" id="KW-0812">Transmembrane</keyword>
<dbReference type="Proteomes" id="UP000198287">
    <property type="component" value="Unassembled WGS sequence"/>
</dbReference>
<evidence type="ECO:0000313" key="11">
    <source>
        <dbReference type="EMBL" id="OXA57313.1"/>
    </source>
</evidence>
<dbReference type="InterPro" id="IPR052192">
    <property type="entry name" value="Insect_Ionotropic_Sensory_Rcpt"/>
</dbReference>
<feature type="domain" description="Ionotropic glutamate receptor C-terminal" evidence="10">
    <location>
        <begin position="58"/>
        <end position="340"/>
    </location>
</feature>
<dbReference type="GO" id="GO:0050906">
    <property type="term" value="P:detection of stimulus involved in sensory perception"/>
    <property type="evidence" value="ECO:0007669"/>
    <property type="project" value="UniProtKB-ARBA"/>
</dbReference>
<dbReference type="GO" id="GO:0015276">
    <property type="term" value="F:ligand-gated monoatomic ion channel activity"/>
    <property type="evidence" value="ECO:0007669"/>
    <property type="project" value="InterPro"/>
</dbReference>
<comment type="subcellular location">
    <subcellularLocation>
        <location evidence="1">Cell membrane</location>
        <topology evidence="1">Multi-pass membrane protein</topology>
    </subcellularLocation>
</comment>
<comment type="caution">
    <text evidence="11">The sequence shown here is derived from an EMBL/GenBank/DDBJ whole genome shotgun (WGS) entry which is preliminary data.</text>
</comment>
<dbReference type="AlphaFoldDB" id="A0A226EHY7"/>
<keyword evidence="6 9" id="KW-0472">Membrane</keyword>
<dbReference type="Pfam" id="PF00060">
    <property type="entry name" value="Lig_chan"/>
    <property type="match status" value="1"/>
</dbReference>
<dbReference type="SUPFAM" id="SSF53850">
    <property type="entry name" value="Periplasmic binding protein-like II"/>
    <property type="match status" value="1"/>
</dbReference>
<keyword evidence="5 9" id="KW-1133">Transmembrane helix</keyword>
<proteinExistence type="inferred from homology"/>
<keyword evidence="3" id="KW-1003">Cell membrane</keyword>
<dbReference type="Gene3D" id="1.10.287.70">
    <property type="match status" value="1"/>
</dbReference>
<evidence type="ECO:0000256" key="5">
    <source>
        <dbReference type="ARBA" id="ARBA00022989"/>
    </source>
</evidence>
<evidence type="ECO:0000256" key="9">
    <source>
        <dbReference type="SAM" id="Phobius"/>
    </source>
</evidence>
<evidence type="ECO:0000256" key="4">
    <source>
        <dbReference type="ARBA" id="ARBA00022692"/>
    </source>
</evidence>
<keyword evidence="8" id="KW-0325">Glycoprotein</keyword>
<dbReference type="OMA" id="SAYFIRI"/>